<feature type="region of interest" description="Disordered" evidence="1">
    <location>
        <begin position="103"/>
        <end position="122"/>
    </location>
</feature>
<accession>A0ABP7GFW0</accession>
<sequence>MQRSITPHPRSGLTGLGLALAAGSIGWFATGEMTLGLAFAGLGALILSYIWAISTATGTSREHKAATTEDADPYNDDAFPVTRMGIGSASMWMAFWHRDIPGPAMPQEEWDDQHNRRGDNPA</sequence>
<organism evidence="3 4">
    <name type="scientific">Salinactinospora qingdaonensis</name>
    <dbReference type="NCBI Taxonomy" id="702744"/>
    <lineage>
        <taxon>Bacteria</taxon>
        <taxon>Bacillati</taxon>
        <taxon>Actinomycetota</taxon>
        <taxon>Actinomycetes</taxon>
        <taxon>Streptosporangiales</taxon>
        <taxon>Nocardiopsidaceae</taxon>
        <taxon>Salinactinospora</taxon>
    </lineage>
</organism>
<protein>
    <submittedName>
        <fullName evidence="3">Uncharacterized protein</fullName>
    </submittedName>
</protein>
<reference evidence="4" key="1">
    <citation type="journal article" date="2019" name="Int. J. Syst. Evol. Microbiol.">
        <title>The Global Catalogue of Microorganisms (GCM) 10K type strain sequencing project: providing services to taxonomists for standard genome sequencing and annotation.</title>
        <authorList>
            <consortium name="The Broad Institute Genomics Platform"/>
            <consortium name="The Broad Institute Genome Sequencing Center for Infectious Disease"/>
            <person name="Wu L."/>
            <person name="Ma J."/>
        </authorList>
    </citation>
    <scope>NUCLEOTIDE SEQUENCE [LARGE SCALE GENOMIC DNA]</scope>
    <source>
        <strain evidence="4">JCM 17137</strain>
    </source>
</reference>
<evidence type="ECO:0000256" key="1">
    <source>
        <dbReference type="SAM" id="MobiDB-lite"/>
    </source>
</evidence>
<dbReference type="RefSeq" id="WP_344975223.1">
    <property type="nucleotide sequence ID" value="NZ_BAABDD010000029.1"/>
</dbReference>
<proteinExistence type="predicted"/>
<evidence type="ECO:0000313" key="3">
    <source>
        <dbReference type="EMBL" id="GAA3759551.1"/>
    </source>
</evidence>
<dbReference type="EMBL" id="BAABDD010000029">
    <property type="protein sequence ID" value="GAA3759551.1"/>
    <property type="molecule type" value="Genomic_DNA"/>
</dbReference>
<feature type="compositionally biased region" description="Basic and acidic residues" evidence="1">
    <location>
        <begin position="112"/>
        <end position="122"/>
    </location>
</feature>
<name>A0ABP7GFW0_9ACTN</name>
<keyword evidence="2" id="KW-0812">Transmembrane</keyword>
<gene>
    <name evidence="3" type="ORF">GCM10022402_41860</name>
</gene>
<keyword evidence="2" id="KW-0472">Membrane</keyword>
<comment type="caution">
    <text evidence="3">The sequence shown here is derived from an EMBL/GenBank/DDBJ whole genome shotgun (WGS) entry which is preliminary data.</text>
</comment>
<dbReference type="Proteomes" id="UP001500908">
    <property type="component" value="Unassembled WGS sequence"/>
</dbReference>
<feature type="transmembrane region" description="Helical" evidence="2">
    <location>
        <begin position="35"/>
        <end position="54"/>
    </location>
</feature>
<evidence type="ECO:0000313" key="4">
    <source>
        <dbReference type="Proteomes" id="UP001500908"/>
    </source>
</evidence>
<keyword evidence="4" id="KW-1185">Reference proteome</keyword>
<feature type="transmembrane region" description="Helical" evidence="2">
    <location>
        <begin position="12"/>
        <end position="29"/>
    </location>
</feature>
<keyword evidence="2" id="KW-1133">Transmembrane helix</keyword>
<evidence type="ECO:0000256" key="2">
    <source>
        <dbReference type="SAM" id="Phobius"/>
    </source>
</evidence>